<dbReference type="OMA" id="SAFEWRY"/>
<dbReference type="HOGENOM" id="CLU_045564_0_0_1"/>
<name>Q2GNU1_CHAGB</name>
<evidence type="ECO:0000256" key="1">
    <source>
        <dbReference type="SAM" id="MobiDB-lite"/>
    </source>
</evidence>
<proteinExistence type="predicted"/>
<reference evidence="3" key="1">
    <citation type="journal article" date="2015" name="Genome Announc.">
        <title>Draft genome sequence of the cellulolytic fungus Chaetomium globosum.</title>
        <authorList>
            <person name="Cuomo C.A."/>
            <person name="Untereiner W.A."/>
            <person name="Ma L.-J."/>
            <person name="Grabherr M."/>
            <person name="Birren B.W."/>
        </authorList>
    </citation>
    <scope>NUCLEOTIDE SEQUENCE [LARGE SCALE GENOMIC DNA]</scope>
    <source>
        <strain evidence="3">ATCC 6205 / CBS 148.51 / DSM 1962 / NBRC 6347 / NRRL 1970</strain>
    </source>
</reference>
<dbReference type="AlphaFoldDB" id="Q2GNU1"/>
<dbReference type="RefSeq" id="XP_001228290.1">
    <property type="nucleotide sequence ID" value="XM_001228289.1"/>
</dbReference>
<dbReference type="Proteomes" id="UP000001056">
    <property type="component" value="Unassembled WGS sequence"/>
</dbReference>
<feature type="region of interest" description="Disordered" evidence="1">
    <location>
        <begin position="87"/>
        <end position="129"/>
    </location>
</feature>
<dbReference type="eggNOG" id="ENOG502SQSM">
    <property type="taxonomic scope" value="Eukaryota"/>
</dbReference>
<evidence type="ECO:0000313" key="3">
    <source>
        <dbReference type="Proteomes" id="UP000001056"/>
    </source>
</evidence>
<protein>
    <submittedName>
        <fullName evidence="2">Uncharacterized protein</fullName>
    </submittedName>
</protein>
<dbReference type="OrthoDB" id="5325862at2759"/>
<feature type="region of interest" description="Disordered" evidence="1">
    <location>
        <begin position="1"/>
        <end position="53"/>
    </location>
</feature>
<dbReference type="STRING" id="306901.Q2GNU1"/>
<dbReference type="VEuPathDB" id="FungiDB:CHGG_10363"/>
<dbReference type="EMBL" id="CH408035">
    <property type="protein sequence ID" value="EAQ83959.1"/>
    <property type="molecule type" value="Genomic_DNA"/>
</dbReference>
<dbReference type="InParanoid" id="Q2GNU1"/>
<feature type="compositionally biased region" description="Low complexity" evidence="1">
    <location>
        <begin position="87"/>
        <end position="101"/>
    </location>
</feature>
<evidence type="ECO:0000313" key="2">
    <source>
        <dbReference type="EMBL" id="EAQ83959.1"/>
    </source>
</evidence>
<dbReference type="GeneID" id="4396840"/>
<keyword evidence="3" id="KW-1185">Reference proteome</keyword>
<organism evidence="2 3">
    <name type="scientific">Chaetomium globosum (strain ATCC 6205 / CBS 148.51 / DSM 1962 / NBRC 6347 / NRRL 1970)</name>
    <name type="common">Soil fungus</name>
    <dbReference type="NCBI Taxonomy" id="306901"/>
    <lineage>
        <taxon>Eukaryota</taxon>
        <taxon>Fungi</taxon>
        <taxon>Dikarya</taxon>
        <taxon>Ascomycota</taxon>
        <taxon>Pezizomycotina</taxon>
        <taxon>Sordariomycetes</taxon>
        <taxon>Sordariomycetidae</taxon>
        <taxon>Sordariales</taxon>
        <taxon>Chaetomiaceae</taxon>
        <taxon>Chaetomium</taxon>
    </lineage>
</organism>
<feature type="compositionally biased region" description="Low complexity" evidence="1">
    <location>
        <begin position="113"/>
        <end position="126"/>
    </location>
</feature>
<sequence length="348" mass="37286">MKSFISRHSTESASPPRYTPQQEVELARLDSNSTAPPPYADEENAPPTSGTFRPTVHFQIQTTGKPWLSLPLPQRPEPIPVFALQPTDTTNLTTTPQLTSTRPERSSGSCYLTHHTNNNTTASTTTYRFGPNRPPIVRLFSPHNPPLPATTRDRLLFSKDTTTNNNNDDEDAAAAGAWDTFTINSLGLLTRAVGFRSRLGTFQWRYASRRERHAAAASAALAGCGVREVASLLVLERVVRVACDGTSSSSSSSSRAGGKEEEVRTVVAQFVRGEGTRTPGSGASTAGNGGRLVMDLGAWEGEGVDGKGEGEMAVLMVVTTCLVMLKREVDRRRAQQIAIMAGAAGGGS</sequence>
<gene>
    <name evidence="2" type="ORF">CHGG_10363</name>
</gene>
<accession>Q2GNU1</accession>